<proteinExistence type="predicted"/>
<feature type="region of interest" description="Disordered" evidence="1">
    <location>
        <begin position="1"/>
        <end position="26"/>
    </location>
</feature>
<name>A0AAN9EBA6_CROPI</name>
<reference evidence="2 3" key="1">
    <citation type="submission" date="2024-01" db="EMBL/GenBank/DDBJ databases">
        <title>The genomes of 5 underutilized Papilionoideae crops provide insights into root nodulation and disease resistanc.</title>
        <authorList>
            <person name="Yuan L."/>
        </authorList>
    </citation>
    <scope>NUCLEOTIDE SEQUENCE [LARGE SCALE GENOMIC DNA]</scope>
    <source>
        <strain evidence="2">ZHUSHIDOU_FW_LH</strain>
        <tissue evidence="2">Leaf</tissue>
    </source>
</reference>
<evidence type="ECO:0000313" key="2">
    <source>
        <dbReference type="EMBL" id="KAK7252574.1"/>
    </source>
</evidence>
<gene>
    <name evidence="2" type="ORF">RIF29_36622</name>
</gene>
<sequence length="69" mass="7768">MILSSYQNKDRRNVTTKGTSDASARKASFPKLSNKAQWIELLCIKEHGISGFLLTLVIMISRKLEMNAI</sequence>
<evidence type="ECO:0000256" key="1">
    <source>
        <dbReference type="SAM" id="MobiDB-lite"/>
    </source>
</evidence>
<dbReference type="EMBL" id="JAYWIO010000007">
    <property type="protein sequence ID" value="KAK7252574.1"/>
    <property type="molecule type" value="Genomic_DNA"/>
</dbReference>
<accession>A0AAN9EBA6</accession>
<protein>
    <submittedName>
        <fullName evidence="2">Uncharacterized protein</fullName>
    </submittedName>
</protein>
<keyword evidence="3" id="KW-1185">Reference proteome</keyword>
<dbReference type="Proteomes" id="UP001372338">
    <property type="component" value="Unassembled WGS sequence"/>
</dbReference>
<dbReference type="AlphaFoldDB" id="A0AAN9EBA6"/>
<comment type="caution">
    <text evidence="2">The sequence shown here is derived from an EMBL/GenBank/DDBJ whole genome shotgun (WGS) entry which is preliminary data.</text>
</comment>
<evidence type="ECO:0000313" key="3">
    <source>
        <dbReference type="Proteomes" id="UP001372338"/>
    </source>
</evidence>
<organism evidence="2 3">
    <name type="scientific">Crotalaria pallida</name>
    <name type="common">Smooth rattlebox</name>
    <name type="synonym">Crotalaria striata</name>
    <dbReference type="NCBI Taxonomy" id="3830"/>
    <lineage>
        <taxon>Eukaryota</taxon>
        <taxon>Viridiplantae</taxon>
        <taxon>Streptophyta</taxon>
        <taxon>Embryophyta</taxon>
        <taxon>Tracheophyta</taxon>
        <taxon>Spermatophyta</taxon>
        <taxon>Magnoliopsida</taxon>
        <taxon>eudicotyledons</taxon>
        <taxon>Gunneridae</taxon>
        <taxon>Pentapetalae</taxon>
        <taxon>rosids</taxon>
        <taxon>fabids</taxon>
        <taxon>Fabales</taxon>
        <taxon>Fabaceae</taxon>
        <taxon>Papilionoideae</taxon>
        <taxon>50 kb inversion clade</taxon>
        <taxon>genistoids sensu lato</taxon>
        <taxon>core genistoids</taxon>
        <taxon>Crotalarieae</taxon>
        <taxon>Crotalaria</taxon>
    </lineage>
</organism>